<feature type="chain" id="PRO_5016402077" evidence="2">
    <location>
        <begin position="24"/>
        <end position="95"/>
    </location>
</feature>
<sequence length="95" mass="10600">MKFSIGVLIAVAAFATIFVFTEAKPPMPPDMPADLQKEFDAIAAEMQNVPKDDTGRPDFKQISPELRARMEKLRTDYETQTGNKWPMPPGPPPPQ</sequence>
<organism evidence="3">
    <name type="scientific">Culicoides sonorensis</name>
    <name type="common">Biting midge</name>
    <dbReference type="NCBI Taxonomy" id="179676"/>
    <lineage>
        <taxon>Eukaryota</taxon>
        <taxon>Metazoa</taxon>
        <taxon>Ecdysozoa</taxon>
        <taxon>Arthropoda</taxon>
        <taxon>Hexapoda</taxon>
        <taxon>Insecta</taxon>
        <taxon>Pterygota</taxon>
        <taxon>Neoptera</taxon>
        <taxon>Endopterygota</taxon>
        <taxon>Diptera</taxon>
        <taxon>Nematocera</taxon>
        <taxon>Chironomoidea</taxon>
        <taxon>Ceratopogonidae</taxon>
        <taxon>Ceratopogoninae</taxon>
        <taxon>Culicoides</taxon>
        <taxon>Monoculicoides</taxon>
    </lineage>
</organism>
<dbReference type="AlphaFoldDB" id="A0A336M765"/>
<feature type="region of interest" description="Disordered" evidence="1">
    <location>
        <begin position="76"/>
        <end position="95"/>
    </location>
</feature>
<dbReference type="EMBL" id="UFQT01000652">
    <property type="protein sequence ID" value="SSX26152.1"/>
    <property type="molecule type" value="Genomic_DNA"/>
</dbReference>
<protein>
    <submittedName>
        <fullName evidence="3">CSON013141 protein</fullName>
    </submittedName>
</protein>
<dbReference type="VEuPathDB" id="VectorBase:CSON013141"/>
<accession>A0A336M765</accession>
<evidence type="ECO:0000313" key="3">
    <source>
        <dbReference type="EMBL" id="SSX26152.1"/>
    </source>
</evidence>
<feature type="compositionally biased region" description="Pro residues" evidence="1">
    <location>
        <begin position="86"/>
        <end position="95"/>
    </location>
</feature>
<evidence type="ECO:0000256" key="2">
    <source>
        <dbReference type="SAM" id="SignalP"/>
    </source>
</evidence>
<feature type="signal peptide" evidence="2">
    <location>
        <begin position="1"/>
        <end position="23"/>
    </location>
</feature>
<name>A0A336M765_CULSO</name>
<gene>
    <name evidence="3" type="primary">CSON013141</name>
</gene>
<keyword evidence="2" id="KW-0732">Signal</keyword>
<reference evidence="3" key="1">
    <citation type="submission" date="2018-07" db="EMBL/GenBank/DDBJ databases">
        <authorList>
            <person name="Quirk P.G."/>
            <person name="Krulwich T.A."/>
        </authorList>
    </citation>
    <scope>NUCLEOTIDE SEQUENCE</scope>
</reference>
<evidence type="ECO:0000256" key="1">
    <source>
        <dbReference type="SAM" id="MobiDB-lite"/>
    </source>
</evidence>
<proteinExistence type="predicted"/>